<dbReference type="EMBL" id="JABWSX010000001">
    <property type="protein sequence ID" value="NVL10629.1"/>
    <property type="molecule type" value="Genomic_DNA"/>
</dbReference>
<dbReference type="RefSeq" id="WP_176533732.1">
    <property type="nucleotide sequence ID" value="NZ_CP088022.1"/>
</dbReference>
<dbReference type="Pfam" id="PF13730">
    <property type="entry name" value="HTH_36"/>
    <property type="match status" value="1"/>
</dbReference>
<evidence type="ECO:0000313" key="1">
    <source>
        <dbReference type="EMBL" id="NVL10629.1"/>
    </source>
</evidence>
<dbReference type="InterPro" id="IPR036388">
    <property type="entry name" value="WH-like_DNA-bd_sf"/>
</dbReference>
<dbReference type="AlphaFoldDB" id="A0A973WT27"/>
<comment type="caution">
    <text evidence="1">The sequence shown here is derived from an EMBL/GenBank/DDBJ whole genome shotgun (WGS) entry which is preliminary data.</text>
</comment>
<sequence>MSWQVTAWALHQKVGHCGRKLLLLAIANYADEHGYCWPSQRTLSEHAEMSLDTVQRQTKKLITQGLISVTRAPKRRGQWQTFHYQLNMSDAATKPQIAATPEIVPPATGNPYLVSADCGLTRPHRGRSPGRIAVRLKPSIEPSIEPSIVIADERSRASAHPPTANPHMDRSTKATTSVTERLKAFQAKQEPTEVTQNRIAQRVGGWEVLMRMTDRELEHITALERRRQLDDGTLYEAVLRSMSVDRS</sequence>
<dbReference type="InterPro" id="IPR036390">
    <property type="entry name" value="WH_DNA-bd_sf"/>
</dbReference>
<reference evidence="1" key="1">
    <citation type="submission" date="2020-06" db="EMBL/GenBank/DDBJ databases">
        <title>Whole Genome Sequence of Bradyrhizobium sp. Strain 66S1MB.</title>
        <authorList>
            <person name="Bromfield E."/>
            <person name="Cloutier S."/>
        </authorList>
    </citation>
    <scope>NUCLEOTIDE SEQUENCE</scope>
    <source>
        <strain evidence="1">66S1MB</strain>
    </source>
</reference>
<organism evidence="1">
    <name type="scientific">Bradyrhizobium quebecense</name>
    <dbReference type="NCBI Taxonomy" id="2748629"/>
    <lineage>
        <taxon>Bacteria</taxon>
        <taxon>Pseudomonadati</taxon>
        <taxon>Pseudomonadota</taxon>
        <taxon>Alphaproteobacteria</taxon>
        <taxon>Hyphomicrobiales</taxon>
        <taxon>Nitrobacteraceae</taxon>
        <taxon>Bradyrhizobium</taxon>
    </lineage>
</organism>
<protein>
    <submittedName>
        <fullName evidence="1">Helix-turn-helix domain-containing protein</fullName>
    </submittedName>
</protein>
<accession>A0A973WT27</accession>
<dbReference type="SUPFAM" id="SSF46785">
    <property type="entry name" value="Winged helix' DNA-binding domain"/>
    <property type="match status" value="1"/>
</dbReference>
<proteinExistence type="predicted"/>
<name>A0A973WT27_9BRAD</name>
<gene>
    <name evidence="1" type="ORF">HU230_34255</name>
</gene>
<dbReference type="Gene3D" id="1.10.10.10">
    <property type="entry name" value="Winged helix-like DNA-binding domain superfamily/Winged helix DNA-binding domain"/>
    <property type="match status" value="1"/>
</dbReference>